<dbReference type="SUPFAM" id="SSF52540">
    <property type="entry name" value="P-loop containing nucleoside triphosphate hydrolases"/>
    <property type="match status" value="1"/>
</dbReference>
<dbReference type="GO" id="GO:0005524">
    <property type="term" value="F:ATP binding"/>
    <property type="evidence" value="ECO:0007669"/>
    <property type="project" value="UniProtKB-KW"/>
</dbReference>
<evidence type="ECO:0000256" key="8">
    <source>
        <dbReference type="ARBA" id="ARBA00022840"/>
    </source>
</evidence>
<evidence type="ECO:0000256" key="3">
    <source>
        <dbReference type="ARBA" id="ARBA00012980"/>
    </source>
</evidence>
<keyword evidence="4" id="KW-0808">Transferase</keyword>
<keyword evidence="5" id="KW-0545">Nucleotide biosynthesis</keyword>
<evidence type="ECO:0000259" key="9">
    <source>
        <dbReference type="Pfam" id="PF02223"/>
    </source>
</evidence>
<evidence type="ECO:0000256" key="4">
    <source>
        <dbReference type="ARBA" id="ARBA00022679"/>
    </source>
</evidence>
<dbReference type="Proteomes" id="UP001195914">
    <property type="component" value="Unassembled WGS sequence"/>
</dbReference>
<dbReference type="Gene3D" id="3.40.50.300">
    <property type="entry name" value="P-loop containing nucleotide triphosphate hydrolases"/>
    <property type="match status" value="1"/>
</dbReference>
<accession>A0AAD9LF52</accession>
<dbReference type="GO" id="GO:0004798">
    <property type="term" value="F:dTMP kinase activity"/>
    <property type="evidence" value="ECO:0007669"/>
    <property type="project" value="UniProtKB-EC"/>
</dbReference>
<dbReference type="InterPro" id="IPR018094">
    <property type="entry name" value="Thymidylate_kinase"/>
</dbReference>
<dbReference type="GO" id="GO:0005829">
    <property type="term" value="C:cytosol"/>
    <property type="evidence" value="ECO:0007669"/>
    <property type="project" value="TreeGrafter"/>
</dbReference>
<dbReference type="CDD" id="cd01672">
    <property type="entry name" value="TMPK"/>
    <property type="match status" value="1"/>
</dbReference>
<reference evidence="10" key="2">
    <citation type="submission" date="2021-05" db="EMBL/GenBank/DDBJ databases">
        <authorList>
            <person name="Pain A."/>
        </authorList>
    </citation>
    <scope>NUCLEOTIDE SEQUENCE</scope>
    <source>
        <strain evidence="10">1802A</strain>
    </source>
</reference>
<dbReference type="PROSITE" id="PS01331">
    <property type="entry name" value="THYMIDYLATE_KINASE"/>
    <property type="match status" value="1"/>
</dbReference>
<dbReference type="NCBIfam" id="TIGR00041">
    <property type="entry name" value="DTMP_kinase"/>
    <property type="match status" value="1"/>
</dbReference>
<comment type="pathway">
    <text evidence="1">Pyrimidine metabolism; dTTP biosynthesis.</text>
</comment>
<evidence type="ECO:0000313" key="10">
    <source>
        <dbReference type="EMBL" id="KAK1933174.1"/>
    </source>
</evidence>
<dbReference type="GO" id="GO:0006233">
    <property type="term" value="P:dTDP biosynthetic process"/>
    <property type="evidence" value="ECO:0007669"/>
    <property type="project" value="InterPro"/>
</dbReference>
<dbReference type="EC" id="2.7.4.9" evidence="3"/>
<dbReference type="HAMAP" id="MF_00165">
    <property type="entry name" value="Thymidylate_kinase"/>
    <property type="match status" value="1"/>
</dbReference>
<evidence type="ECO:0000313" key="11">
    <source>
        <dbReference type="Proteomes" id="UP001195914"/>
    </source>
</evidence>
<feature type="domain" description="Thymidylate kinase-like" evidence="9">
    <location>
        <begin position="18"/>
        <end position="211"/>
    </location>
</feature>
<dbReference type="Pfam" id="PF02223">
    <property type="entry name" value="Thymidylate_kin"/>
    <property type="match status" value="1"/>
</dbReference>
<keyword evidence="8" id="KW-0067">ATP-binding</keyword>
<evidence type="ECO:0000256" key="6">
    <source>
        <dbReference type="ARBA" id="ARBA00022741"/>
    </source>
</evidence>
<dbReference type="GO" id="GO:0006227">
    <property type="term" value="P:dUDP biosynthetic process"/>
    <property type="evidence" value="ECO:0007669"/>
    <property type="project" value="TreeGrafter"/>
</dbReference>
<dbReference type="EMBL" id="JAHBMH010000073">
    <property type="protein sequence ID" value="KAK1933174.1"/>
    <property type="molecule type" value="Genomic_DNA"/>
</dbReference>
<sequence length="252" mass="28550">MSTNPRDNISLPGKLVVFEGIDRSGKTTQLTLLSKALTSKGIPHRIIKFPCLDTKCGTILSEHLTTKDAVRSRRAIHLLFSANRWEMMKEIVTTLESGTHILMDRYAFSGVAYSVGAEGLSYDWCIRADEGIVSPDVVIYMDNSPSASARRNNFGMRVQAVMFLLLFVGDERYEDESKLDRVRKVYQHFYTLPYWHVFAATRTREALADDIYKVVDGLMKSEPRRLSDTDLRLPKDFSGFSSGCTHLLPPFI</sequence>
<organism evidence="10 11">
    <name type="scientific">Babesia divergens</name>
    <dbReference type="NCBI Taxonomy" id="32595"/>
    <lineage>
        <taxon>Eukaryota</taxon>
        <taxon>Sar</taxon>
        <taxon>Alveolata</taxon>
        <taxon>Apicomplexa</taxon>
        <taxon>Aconoidasida</taxon>
        <taxon>Piroplasmida</taxon>
        <taxon>Babesiidae</taxon>
        <taxon>Babesia</taxon>
    </lineage>
</organism>
<evidence type="ECO:0000256" key="2">
    <source>
        <dbReference type="ARBA" id="ARBA00009776"/>
    </source>
</evidence>
<keyword evidence="7 10" id="KW-0418">Kinase</keyword>
<evidence type="ECO:0000256" key="1">
    <source>
        <dbReference type="ARBA" id="ARBA00004992"/>
    </source>
</evidence>
<dbReference type="InterPro" id="IPR018095">
    <property type="entry name" value="Thymidylate_kin_CS"/>
</dbReference>
<reference evidence="10" key="1">
    <citation type="journal article" date="2014" name="Nucleic Acids Res.">
        <title>The evolutionary dynamics of variant antigen genes in Babesia reveal a history of genomic innovation underlying host-parasite interaction.</title>
        <authorList>
            <person name="Jackson A.P."/>
            <person name="Otto T.D."/>
            <person name="Darby A."/>
            <person name="Ramaprasad A."/>
            <person name="Xia D."/>
            <person name="Echaide I.E."/>
            <person name="Farber M."/>
            <person name="Gahlot S."/>
            <person name="Gamble J."/>
            <person name="Gupta D."/>
            <person name="Gupta Y."/>
            <person name="Jackson L."/>
            <person name="Malandrin L."/>
            <person name="Malas T.B."/>
            <person name="Moussa E."/>
            <person name="Nair M."/>
            <person name="Reid A.J."/>
            <person name="Sanders M."/>
            <person name="Sharma J."/>
            <person name="Tracey A."/>
            <person name="Quail M.A."/>
            <person name="Weir W."/>
            <person name="Wastling J.M."/>
            <person name="Hall N."/>
            <person name="Willadsen P."/>
            <person name="Lingelbach K."/>
            <person name="Shiels B."/>
            <person name="Tait A."/>
            <person name="Berriman M."/>
            <person name="Allred D.R."/>
            <person name="Pain A."/>
        </authorList>
    </citation>
    <scope>NUCLEOTIDE SEQUENCE</scope>
    <source>
        <strain evidence="10">1802A</strain>
    </source>
</reference>
<dbReference type="InterPro" id="IPR027417">
    <property type="entry name" value="P-loop_NTPase"/>
</dbReference>
<dbReference type="GO" id="GO:0004550">
    <property type="term" value="F:nucleoside diphosphate kinase activity"/>
    <property type="evidence" value="ECO:0007669"/>
    <property type="project" value="TreeGrafter"/>
</dbReference>
<dbReference type="AlphaFoldDB" id="A0AAD9LF52"/>
<keyword evidence="6" id="KW-0547">Nucleotide-binding</keyword>
<dbReference type="PANTHER" id="PTHR10344:SF1">
    <property type="entry name" value="THYMIDYLATE KINASE"/>
    <property type="match status" value="1"/>
</dbReference>
<gene>
    <name evidence="10" type="ORF">X943_002511</name>
</gene>
<name>A0AAD9LF52_BABDI</name>
<evidence type="ECO:0000256" key="5">
    <source>
        <dbReference type="ARBA" id="ARBA00022727"/>
    </source>
</evidence>
<comment type="caution">
    <text evidence="10">The sequence shown here is derived from an EMBL/GenBank/DDBJ whole genome shotgun (WGS) entry which is preliminary data.</text>
</comment>
<dbReference type="InterPro" id="IPR039430">
    <property type="entry name" value="Thymidylate_kin-like_dom"/>
</dbReference>
<dbReference type="GO" id="GO:0005739">
    <property type="term" value="C:mitochondrion"/>
    <property type="evidence" value="ECO:0007669"/>
    <property type="project" value="TreeGrafter"/>
</dbReference>
<dbReference type="PANTHER" id="PTHR10344">
    <property type="entry name" value="THYMIDYLATE KINASE"/>
    <property type="match status" value="1"/>
</dbReference>
<dbReference type="GO" id="GO:0005634">
    <property type="term" value="C:nucleus"/>
    <property type="evidence" value="ECO:0007669"/>
    <property type="project" value="TreeGrafter"/>
</dbReference>
<keyword evidence="11" id="KW-1185">Reference proteome</keyword>
<protein>
    <recommendedName>
        <fullName evidence="3">dTMP kinase</fullName>
        <ecNumber evidence="3">2.7.4.9</ecNumber>
    </recommendedName>
</protein>
<dbReference type="GO" id="GO:0006235">
    <property type="term" value="P:dTTP biosynthetic process"/>
    <property type="evidence" value="ECO:0007669"/>
    <property type="project" value="TreeGrafter"/>
</dbReference>
<evidence type="ECO:0000256" key="7">
    <source>
        <dbReference type="ARBA" id="ARBA00022777"/>
    </source>
</evidence>
<comment type="similarity">
    <text evidence="2">Belongs to the thymidylate kinase family.</text>
</comment>
<proteinExistence type="inferred from homology"/>